<dbReference type="Proteomes" id="UP000076532">
    <property type="component" value="Unassembled WGS sequence"/>
</dbReference>
<evidence type="ECO:0000256" key="2">
    <source>
        <dbReference type="SAM" id="MobiDB-lite"/>
    </source>
</evidence>
<evidence type="ECO:0000313" key="3">
    <source>
        <dbReference type="EMBL" id="KZP20072.1"/>
    </source>
</evidence>
<proteinExistence type="predicted"/>
<feature type="coiled-coil region" evidence="1">
    <location>
        <begin position="92"/>
        <end position="246"/>
    </location>
</feature>
<feature type="compositionally biased region" description="Basic and acidic residues" evidence="2">
    <location>
        <begin position="40"/>
        <end position="56"/>
    </location>
</feature>
<protein>
    <submittedName>
        <fullName evidence="3">Uncharacterized protein</fullName>
    </submittedName>
</protein>
<evidence type="ECO:0000313" key="4">
    <source>
        <dbReference type="Proteomes" id="UP000076532"/>
    </source>
</evidence>
<dbReference type="OrthoDB" id="3222645at2759"/>
<feature type="compositionally biased region" description="Polar residues" evidence="2">
    <location>
        <begin position="1"/>
        <end position="10"/>
    </location>
</feature>
<sequence>MSWFTYLNNGTKREGSSGGWEERRSELASSPTEWEVLSQSEERARKAGSDGERADGADESDNESLTVIEGEEDLANQLDAVKGQLVVVSRENASLQEKLSRANSASTQIEEKSNRSVIRMRAELNEAQRSMATMETEIAKIRAEAKAATEESQQAQVRARLEMKGTKNVAEEKTQKLTRVELQNEALRQEIKSANDEIERLRALSSSLTGERIRSQESSGVLKEQARSLEKENSIMNEEIQRLTGQNTQVLTLLGIRTADERSQFIRQDLSSEADAVKKLAALNSEIYDAAAYMSDSFTYELQVPKTTEVRDALERTPKMLGSTTVSALTSKRHDEDPLMVQIAFQFCMVECCRRIITSWCFDGSKVEEALPALYDRIRKTESQAGIVSMNWRALTRTLARSMLHSQSADISSRAMPMLTETLVDVLLVAGCLGSRAQIREKLTTQFNSRMSNIVAMAVRLNEITGEEITSCDLKVASYSSGVDFDAKIMEDGYDDNKWRGPWEQPRVLCTTELGLHKKVPSSSEKAWKKLLVVKPKIVLSSLPGSLSHRD</sequence>
<dbReference type="EMBL" id="KV417558">
    <property type="protein sequence ID" value="KZP20072.1"/>
    <property type="molecule type" value="Genomic_DNA"/>
</dbReference>
<name>A0A166IQJ5_9AGAM</name>
<evidence type="ECO:0000256" key="1">
    <source>
        <dbReference type="SAM" id="Coils"/>
    </source>
</evidence>
<gene>
    <name evidence="3" type="ORF">FIBSPDRAFT_546816</name>
</gene>
<accession>A0A166IQJ5</accession>
<feature type="region of interest" description="Disordered" evidence="2">
    <location>
        <begin position="1"/>
        <end position="64"/>
    </location>
</feature>
<dbReference type="AlphaFoldDB" id="A0A166IQJ5"/>
<feature type="compositionally biased region" description="Basic and acidic residues" evidence="2">
    <location>
        <begin position="11"/>
        <end position="26"/>
    </location>
</feature>
<keyword evidence="4" id="KW-1185">Reference proteome</keyword>
<organism evidence="3 4">
    <name type="scientific">Athelia psychrophila</name>
    <dbReference type="NCBI Taxonomy" id="1759441"/>
    <lineage>
        <taxon>Eukaryota</taxon>
        <taxon>Fungi</taxon>
        <taxon>Dikarya</taxon>
        <taxon>Basidiomycota</taxon>
        <taxon>Agaricomycotina</taxon>
        <taxon>Agaricomycetes</taxon>
        <taxon>Agaricomycetidae</taxon>
        <taxon>Atheliales</taxon>
        <taxon>Atheliaceae</taxon>
        <taxon>Athelia</taxon>
    </lineage>
</organism>
<keyword evidence="1" id="KW-0175">Coiled coil</keyword>
<reference evidence="3 4" key="1">
    <citation type="journal article" date="2016" name="Mol. Biol. Evol.">
        <title>Comparative Genomics of Early-Diverging Mushroom-Forming Fungi Provides Insights into the Origins of Lignocellulose Decay Capabilities.</title>
        <authorList>
            <person name="Nagy L.G."/>
            <person name="Riley R."/>
            <person name="Tritt A."/>
            <person name="Adam C."/>
            <person name="Daum C."/>
            <person name="Floudas D."/>
            <person name="Sun H."/>
            <person name="Yadav J.S."/>
            <person name="Pangilinan J."/>
            <person name="Larsson K.H."/>
            <person name="Matsuura K."/>
            <person name="Barry K."/>
            <person name="Labutti K."/>
            <person name="Kuo R."/>
            <person name="Ohm R.A."/>
            <person name="Bhattacharya S.S."/>
            <person name="Shirouzu T."/>
            <person name="Yoshinaga Y."/>
            <person name="Martin F.M."/>
            <person name="Grigoriev I.V."/>
            <person name="Hibbett D.S."/>
        </authorList>
    </citation>
    <scope>NUCLEOTIDE SEQUENCE [LARGE SCALE GENOMIC DNA]</scope>
    <source>
        <strain evidence="3 4">CBS 109695</strain>
    </source>
</reference>